<evidence type="ECO:0000256" key="5">
    <source>
        <dbReference type="SAM" id="Phobius"/>
    </source>
</evidence>
<feature type="transmembrane region" description="Helical" evidence="5">
    <location>
        <begin position="139"/>
        <end position="162"/>
    </location>
</feature>
<dbReference type="InterPro" id="IPR051784">
    <property type="entry name" value="Nod_factor_ABC_transporter"/>
</dbReference>
<protein>
    <submittedName>
        <fullName evidence="7">ABC transporter permease</fullName>
    </submittedName>
</protein>
<keyword evidence="8" id="KW-1185">Reference proteome</keyword>
<keyword evidence="4 5" id="KW-0472">Membrane</keyword>
<feature type="transmembrane region" description="Helical" evidence="5">
    <location>
        <begin position="169"/>
        <end position="185"/>
    </location>
</feature>
<evidence type="ECO:0000256" key="2">
    <source>
        <dbReference type="ARBA" id="ARBA00022692"/>
    </source>
</evidence>
<keyword evidence="3 5" id="KW-1133">Transmembrane helix</keyword>
<dbReference type="InterPro" id="IPR013525">
    <property type="entry name" value="ABC2_TM"/>
</dbReference>
<evidence type="ECO:0000313" key="8">
    <source>
        <dbReference type="Proteomes" id="UP000830835"/>
    </source>
</evidence>
<feature type="transmembrane region" description="Helical" evidence="5">
    <location>
        <begin position="57"/>
        <end position="81"/>
    </location>
</feature>
<dbReference type="PANTHER" id="PTHR43229:SF6">
    <property type="entry name" value="ABC-TYPE MULTIDRUG TRANSPORT SYSTEM, PERMEASE COMPONENT"/>
    <property type="match status" value="1"/>
</dbReference>
<dbReference type="Pfam" id="PF01061">
    <property type="entry name" value="ABC2_membrane"/>
    <property type="match status" value="1"/>
</dbReference>
<feature type="transmembrane region" description="Helical" evidence="5">
    <location>
        <begin position="102"/>
        <end position="127"/>
    </location>
</feature>
<evidence type="ECO:0000256" key="3">
    <source>
        <dbReference type="ARBA" id="ARBA00022989"/>
    </source>
</evidence>
<comment type="caution">
    <text evidence="7">The sequence shown here is derived from an EMBL/GenBank/DDBJ whole genome shotgun (WGS) entry which is preliminary data.</text>
</comment>
<comment type="subcellular location">
    <subcellularLocation>
        <location evidence="1">Membrane</location>
        <topology evidence="1">Multi-pass membrane protein</topology>
    </subcellularLocation>
</comment>
<evidence type="ECO:0000256" key="4">
    <source>
        <dbReference type="ARBA" id="ARBA00023136"/>
    </source>
</evidence>
<feature type="transmembrane region" description="Helical" evidence="5">
    <location>
        <begin position="21"/>
        <end position="45"/>
    </location>
</feature>
<evidence type="ECO:0000256" key="1">
    <source>
        <dbReference type="ARBA" id="ARBA00004141"/>
    </source>
</evidence>
<dbReference type="RefSeq" id="WP_244350622.1">
    <property type="nucleotide sequence ID" value="NZ_JAFIRA010000026.1"/>
</dbReference>
<dbReference type="PANTHER" id="PTHR43229">
    <property type="entry name" value="NODULATION PROTEIN J"/>
    <property type="match status" value="1"/>
</dbReference>
<proteinExistence type="predicted"/>
<evidence type="ECO:0000313" key="7">
    <source>
        <dbReference type="EMBL" id="MCJ2543345.1"/>
    </source>
</evidence>
<feature type="transmembrane region" description="Helical" evidence="5">
    <location>
        <begin position="221"/>
        <end position="241"/>
    </location>
</feature>
<feature type="domain" description="ABC-2 type transporter transmembrane" evidence="6">
    <location>
        <begin position="4"/>
        <end position="212"/>
    </location>
</feature>
<keyword evidence="2 5" id="KW-0812">Transmembrane</keyword>
<reference evidence="7" key="1">
    <citation type="submission" date="2021-02" db="EMBL/GenBank/DDBJ databases">
        <title>The CRISPR/cas machinery reduction and long-range gene transfer in the hot spring cyanobacterium Synechococcus.</title>
        <authorList>
            <person name="Dvorak P."/>
            <person name="Jahodarova E."/>
            <person name="Hasler P."/>
            <person name="Poulickova A."/>
        </authorList>
    </citation>
    <scope>NUCLEOTIDE SEQUENCE</scope>
    <source>
        <strain evidence="7">Rupite</strain>
    </source>
</reference>
<sequence>MIQLFLAELKRSWIQYIRYPVEALGGILITTFFFYALFVGAQYVAGPASQFGERLDAVVIGYVLWTLVIFIVNDIALNLQVEAQTGTLEQVLLSPFSAASIFLARACASFSLRFASVTAILLVILALTGSRLQFPPSLILPLASVVLGAYGFSFLLGSAALIFKRIQQLLIISQFGLLFLLATPTEEWQGSLKWVGQALPMTAGAGLLRDVMVRDVGLDGLRLLMALITGVVYFALGMVAFRWSVRVAKDRGILGSQ</sequence>
<accession>A0ABT0CC51</accession>
<evidence type="ECO:0000259" key="6">
    <source>
        <dbReference type="Pfam" id="PF01061"/>
    </source>
</evidence>
<dbReference type="EMBL" id="JAFIRA010000026">
    <property type="protein sequence ID" value="MCJ2543345.1"/>
    <property type="molecule type" value="Genomic_DNA"/>
</dbReference>
<dbReference type="Proteomes" id="UP000830835">
    <property type="component" value="Unassembled WGS sequence"/>
</dbReference>
<organism evidence="7 8">
    <name type="scientific">Thermostichus vulcanus str. 'Rupite'</name>
    <dbReference type="NCBI Taxonomy" id="2813851"/>
    <lineage>
        <taxon>Bacteria</taxon>
        <taxon>Bacillati</taxon>
        <taxon>Cyanobacteriota</taxon>
        <taxon>Cyanophyceae</taxon>
        <taxon>Thermostichales</taxon>
        <taxon>Thermostichaceae</taxon>
        <taxon>Thermostichus</taxon>
    </lineage>
</organism>
<name>A0ABT0CC51_THEVL</name>
<gene>
    <name evidence="7" type="ORF">JX360_10575</name>
</gene>